<evidence type="ECO:0000313" key="2">
    <source>
        <dbReference type="Proteomes" id="UP001187315"/>
    </source>
</evidence>
<comment type="caution">
    <text evidence="1">The sequence shown here is derived from an EMBL/GenBank/DDBJ whole genome shotgun (WGS) entry which is preliminary data.</text>
</comment>
<organism evidence="1 2">
    <name type="scientific">Tachysurus vachellii</name>
    <name type="common">Darkbarbel catfish</name>
    <name type="synonym">Pelteobagrus vachellii</name>
    <dbReference type="NCBI Taxonomy" id="175792"/>
    <lineage>
        <taxon>Eukaryota</taxon>
        <taxon>Metazoa</taxon>
        <taxon>Chordata</taxon>
        <taxon>Craniata</taxon>
        <taxon>Vertebrata</taxon>
        <taxon>Euteleostomi</taxon>
        <taxon>Actinopterygii</taxon>
        <taxon>Neopterygii</taxon>
        <taxon>Teleostei</taxon>
        <taxon>Ostariophysi</taxon>
        <taxon>Siluriformes</taxon>
        <taxon>Bagridae</taxon>
        <taxon>Tachysurus</taxon>
    </lineage>
</organism>
<proteinExistence type="predicted"/>
<keyword evidence="2" id="KW-1185">Reference proteome</keyword>
<protein>
    <submittedName>
        <fullName evidence="1">Uncharacterized protein</fullName>
    </submittedName>
</protein>
<dbReference type="Proteomes" id="UP001187315">
    <property type="component" value="Unassembled WGS sequence"/>
</dbReference>
<name>A0AA88NN96_TACVA</name>
<dbReference type="AlphaFoldDB" id="A0AA88NN96"/>
<dbReference type="EMBL" id="JAVHJS010000004">
    <property type="protein sequence ID" value="KAK2860200.1"/>
    <property type="molecule type" value="Genomic_DNA"/>
</dbReference>
<gene>
    <name evidence="1" type="ORF">Q7C36_004366</name>
</gene>
<accession>A0AA88NN96</accession>
<sequence>MHDVMMPVLNQISLCMCVQSTSSTTLAANSALVAGSACGATLVSSPALVAGSAWAPPWSPVLLWSLALPAAPPWSPVPLWSLALPAPPWPPALPAPPWPPALPALPCPLPPHGPGPPSRPLFRLCSTTLRFCVGVSGIHSWGGLCNESVCVSVLFLSAVFPGC</sequence>
<evidence type="ECO:0000313" key="1">
    <source>
        <dbReference type="EMBL" id="KAK2860200.1"/>
    </source>
</evidence>
<reference evidence="1" key="1">
    <citation type="submission" date="2023-08" db="EMBL/GenBank/DDBJ databases">
        <title>Pelteobagrus vachellii genome.</title>
        <authorList>
            <person name="Liu H."/>
        </authorList>
    </citation>
    <scope>NUCLEOTIDE SEQUENCE</scope>
    <source>
        <strain evidence="1">PRFRI_2022a</strain>
        <tissue evidence="1">Muscle</tissue>
    </source>
</reference>